<dbReference type="InterPro" id="IPR044925">
    <property type="entry name" value="His-Me_finger_sf"/>
</dbReference>
<evidence type="ECO:0000256" key="4">
    <source>
        <dbReference type="ARBA" id="ARBA00022723"/>
    </source>
</evidence>
<keyword evidence="6 8" id="KW-0378">Hydrolase</keyword>
<dbReference type="PANTHER" id="PTHR13966">
    <property type="entry name" value="ENDONUCLEASE RELATED"/>
    <property type="match status" value="1"/>
</dbReference>
<organism evidence="11 12">
    <name type="scientific">Undibacterium aquatile</name>
    <dbReference type="NCBI Taxonomy" id="1537398"/>
    <lineage>
        <taxon>Bacteria</taxon>
        <taxon>Pseudomonadati</taxon>
        <taxon>Pseudomonadota</taxon>
        <taxon>Betaproteobacteria</taxon>
        <taxon>Burkholderiales</taxon>
        <taxon>Oxalobacteraceae</taxon>
        <taxon>Undibacterium</taxon>
    </lineage>
</organism>
<dbReference type="InterPro" id="IPR044929">
    <property type="entry name" value="DNA/RNA_non-sp_Endonuclease_sf"/>
</dbReference>
<dbReference type="InterPro" id="IPR001604">
    <property type="entry name" value="Endo_G_ENPP1-like_dom"/>
</dbReference>
<dbReference type="Pfam" id="PF01223">
    <property type="entry name" value="Endonuclease_NS"/>
    <property type="match status" value="1"/>
</dbReference>
<dbReference type="SMART" id="SM00892">
    <property type="entry name" value="Endonuclease_NS"/>
    <property type="match status" value="1"/>
</dbReference>
<dbReference type="Gene3D" id="3.40.570.10">
    <property type="entry name" value="Extracellular Endonuclease, subunit A"/>
    <property type="match status" value="1"/>
</dbReference>
<dbReference type="EMBL" id="JACOFT010000001">
    <property type="protein sequence ID" value="MBC3810106.1"/>
    <property type="molecule type" value="Genomic_DNA"/>
</dbReference>
<dbReference type="InterPro" id="IPR020821">
    <property type="entry name" value="ENPP1-3/EXOG-like_nuc-like"/>
</dbReference>
<dbReference type="SUPFAM" id="SSF54060">
    <property type="entry name" value="His-Me finger endonucleases"/>
    <property type="match status" value="1"/>
</dbReference>
<feature type="domain" description="ENPP1-3/EXOG-like endonuclease/phosphodiesterase" evidence="9">
    <location>
        <begin position="63"/>
        <end position="256"/>
    </location>
</feature>
<comment type="cofactor">
    <cofactor evidence="1 8">
        <name>Mg(2+)</name>
        <dbReference type="ChEBI" id="CHEBI:18420"/>
    </cofactor>
</comment>
<evidence type="ECO:0000256" key="2">
    <source>
        <dbReference type="ARBA" id="ARBA00010052"/>
    </source>
</evidence>
<comment type="caution">
    <text evidence="11">The sequence shown here is derived from an EMBL/GenBank/DDBJ whole genome shotgun (WGS) entry which is preliminary data.</text>
</comment>
<evidence type="ECO:0000256" key="3">
    <source>
        <dbReference type="ARBA" id="ARBA00022722"/>
    </source>
</evidence>
<evidence type="ECO:0000313" key="12">
    <source>
        <dbReference type="Proteomes" id="UP000637632"/>
    </source>
</evidence>
<comment type="similarity">
    <text evidence="2 8">Belongs to the DNA/RNA non-specific endonuclease family.</text>
</comment>
<dbReference type="InterPro" id="IPR040255">
    <property type="entry name" value="Non-specific_endonuclease"/>
</dbReference>
<dbReference type="PANTHER" id="PTHR13966:SF5">
    <property type="entry name" value="ENDONUCLEASE G, MITOCHONDRIAL"/>
    <property type="match status" value="1"/>
</dbReference>
<keyword evidence="12" id="KW-1185">Reference proteome</keyword>
<evidence type="ECO:0000256" key="7">
    <source>
        <dbReference type="ARBA" id="ARBA00022842"/>
    </source>
</evidence>
<dbReference type="Proteomes" id="UP000637632">
    <property type="component" value="Unassembled WGS sequence"/>
</dbReference>
<proteinExistence type="inferred from homology"/>
<dbReference type="GO" id="GO:0004519">
    <property type="term" value="F:endonuclease activity"/>
    <property type="evidence" value="ECO:0007669"/>
    <property type="project" value="UniProtKB-KW"/>
</dbReference>
<feature type="domain" description="DNA/RNA non-specific endonuclease/pyrophosphatase/phosphodiesterase" evidence="10">
    <location>
        <begin position="62"/>
        <end position="256"/>
    </location>
</feature>
<keyword evidence="7" id="KW-0460">Magnesium</keyword>
<keyword evidence="3 8" id="KW-0540">Nuclease</keyword>
<dbReference type="InterPro" id="IPR018524">
    <property type="entry name" value="DNA/RNA_endonuclease_AS"/>
</dbReference>
<evidence type="ECO:0000259" key="9">
    <source>
        <dbReference type="SMART" id="SM00477"/>
    </source>
</evidence>
<evidence type="ECO:0000256" key="5">
    <source>
        <dbReference type="ARBA" id="ARBA00022759"/>
    </source>
</evidence>
<name>A0ABR6XCL3_9BURK</name>
<keyword evidence="4 8" id="KW-0479">Metal-binding</keyword>
<sequence length="273" mass="30336">MKGFASLVLALGMGLTLVPFEVSGKEPRTSAPSIFVDCPQFFYQGMPPNLPKAEHWKARALCFDAFAVLHSGKTRTPMYVAERLNKQHLEDARNEVRTNEFFADARLPFNERAELNDYQGSGYDRGHMAPAGDMPTPQAMAQSFSLANVVPQAPQNNRGPWAKSVEKAVRKYVMRAKGDVYVITGPVFVTSESANQQINRVWVPDYLFKLVYDPSANKAWAYWLPNQDGVRIQGVMSYQDLVNRTGIEFLPALSAASVEAAGGSKVQDQKVTR</sequence>
<dbReference type="SMART" id="SM00477">
    <property type="entry name" value="NUC"/>
    <property type="match status" value="1"/>
</dbReference>
<reference evidence="11 12" key="1">
    <citation type="submission" date="2020-08" db="EMBL/GenBank/DDBJ databases">
        <title>Novel species isolated from subtropical streams in China.</title>
        <authorList>
            <person name="Lu H."/>
        </authorList>
    </citation>
    <scope>NUCLEOTIDE SEQUENCE [LARGE SCALE GENOMIC DNA]</scope>
    <source>
        <strain evidence="11 12">CCTCC AB 2015119</strain>
    </source>
</reference>
<gene>
    <name evidence="11" type="ORF">H8K26_01515</name>
</gene>
<dbReference type="EC" id="3.1.30.-" evidence="8"/>
<evidence type="ECO:0000259" key="10">
    <source>
        <dbReference type="SMART" id="SM00892"/>
    </source>
</evidence>
<dbReference type="PROSITE" id="PS01070">
    <property type="entry name" value="NUCLEASE_NON_SPEC"/>
    <property type="match status" value="1"/>
</dbReference>
<keyword evidence="5 8" id="KW-0255">Endonuclease</keyword>
<protein>
    <recommendedName>
        <fullName evidence="8">Endonuclease</fullName>
        <ecNumber evidence="8">3.1.30.-</ecNumber>
    </recommendedName>
</protein>
<accession>A0ABR6XCL3</accession>
<evidence type="ECO:0000313" key="11">
    <source>
        <dbReference type="EMBL" id="MBC3810106.1"/>
    </source>
</evidence>
<evidence type="ECO:0000256" key="8">
    <source>
        <dbReference type="RuleBase" id="RU366055"/>
    </source>
</evidence>
<evidence type="ECO:0000256" key="6">
    <source>
        <dbReference type="ARBA" id="ARBA00022801"/>
    </source>
</evidence>
<evidence type="ECO:0000256" key="1">
    <source>
        <dbReference type="ARBA" id="ARBA00001946"/>
    </source>
</evidence>